<comment type="caution">
    <text evidence="1">The sequence shown here is derived from an EMBL/GenBank/DDBJ whole genome shotgun (WGS) entry which is preliminary data.</text>
</comment>
<sequence>MVPKRNECSFGNWWGHTVRKVRKEHRKGLNSLIITSAWLIWKQRNACVFEGASSSISEVMRTLKDEYKMWCLAGAKKLHALNL</sequence>
<protein>
    <submittedName>
        <fullName evidence="1">Uncharacterized protein</fullName>
    </submittedName>
</protein>
<proteinExistence type="predicted"/>
<reference evidence="1" key="1">
    <citation type="journal article" date="2018" name="DNA Res.">
        <title>Multiple hybrid de novo genome assembly of finger millet, an orphan allotetraploid crop.</title>
        <authorList>
            <person name="Hatakeyama M."/>
            <person name="Aluri S."/>
            <person name="Balachadran M.T."/>
            <person name="Sivarajan S.R."/>
            <person name="Patrignani A."/>
            <person name="Gruter S."/>
            <person name="Poveda L."/>
            <person name="Shimizu-Inatsugi R."/>
            <person name="Baeten J."/>
            <person name="Francoijs K.J."/>
            <person name="Nataraja K.N."/>
            <person name="Reddy Y.A.N."/>
            <person name="Phadnis S."/>
            <person name="Ravikumar R.L."/>
            <person name="Schlapbach R."/>
            <person name="Sreeman S.M."/>
            <person name="Shimizu K.K."/>
        </authorList>
    </citation>
    <scope>NUCLEOTIDE SEQUENCE</scope>
</reference>
<evidence type="ECO:0000313" key="1">
    <source>
        <dbReference type="EMBL" id="GJN33672.1"/>
    </source>
</evidence>
<evidence type="ECO:0000313" key="2">
    <source>
        <dbReference type="Proteomes" id="UP001054889"/>
    </source>
</evidence>
<dbReference type="Proteomes" id="UP001054889">
    <property type="component" value="Unassembled WGS sequence"/>
</dbReference>
<dbReference type="AlphaFoldDB" id="A0AAV5FFX7"/>
<organism evidence="1 2">
    <name type="scientific">Eleusine coracana subsp. coracana</name>
    <dbReference type="NCBI Taxonomy" id="191504"/>
    <lineage>
        <taxon>Eukaryota</taxon>
        <taxon>Viridiplantae</taxon>
        <taxon>Streptophyta</taxon>
        <taxon>Embryophyta</taxon>
        <taxon>Tracheophyta</taxon>
        <taxon>Spermatophyta</taxon>
        <taxon>Magnoliopsida</taxon>
        <taxon>Liliopsida</taxon>
        <taxon>Poales</taxon>
        <taxon>Poaceae</taxon>
        <taxon>PACMAD clade</taxon>
        <taxon>Chloridoideae</taxon>
        <taxon>Cynodonteae</taxon>
        <taxon>Eleusininae</taxon>
        <taxon>Eleusine</taxon>
    </lineage>
</organism>
<accession>A0AAV5FFX7</accession>
<gene>
    <name evidence="1" type="primary">gb22293</name>
    <name evidence="1" type="ORF">PR202_gb22293</name>
</gene>
<dbReference type="EMBL" id="BQKI01000085">
    <property type="protein sequence ID" value="GJN33672.1"/>
    <property type="molecule type" value="Genomic_DNA"/>
</dbReference>
<reference evidence="1" key="2">
    <citation type="submission" date="2021-12" db="EMBL/GenBank/DDBJ databases">
        <title>Resequencing data analysis of finger millet.</title>
        <authorList>
            <person name="Hatakeyama M."/>
            <person name="Aluri S."/>
            <person name="Balachadran M.T."/>
            <person name="Sivarajan S.R."/>
            <person name="Poveda L."/>
            <person name="Shimizu-Inatsugi R."/>
            <person name="Schlapbach R."/>
            <person name="Sreeman S.M."/>
            <person name="Shimizu K.K."/>
        </authorList>
    </citation>
    <scope>NUCLEOTIDE SEQUENCE</scope>
</reference>
<keyword evidence="2" id="KW-1185">Reference proteome</keyword>
<name>A0AAV5FFX7_ELECO</name>